<feature type="compositionally biased region" description="Basic and acidic residues" evidence="2">
    <location>
        <begin position="1261"/>
        <end position="1273"/>
    </location>
</feature>
<feature type="compositionally biased region" description="Basic and acidic residues" evidence="2">
    <location>
        <begin position="916"/>
        <end position="927"/>
    </location>
</feature>
<organism evidence="3 4">
    <name type="scientific">Porcisia hertigi</name>
    <dbReference type="NCBI Taxonomy" id="2761500"/>
    <lineage>
        <taxon>Eukaryota</taxon>
        <taxon>Discoba</taxon>
        <taxon>Euglenozoa</taxon>
        <taxon>Kinetoplastea</taxon>
        <taxon>Metakinetoplastina</taxon>
        <taxon>Trypanosomatida</taxon>
        <taxon>Trypanosomatidae</taxon>
        <taxon>Leishmaniinae</taxon>
        <taxon>Porcisia</taxon>
    </lineage>
</organism>
<feature type="region of interest" description="Disordered" evidence="2">
    <location>
        <begin position="451"/>
        <end position="586"/>
    </location>
</feature>
<evidence type="ECO:0000313" key="4">
    <source>
        <dbReference type="Proteomes" id="UP000674318"/>
    </source>
</evidence>
<accession>A0A836IDY6</accession>
<dbReference type="EMBL" id="JAFJZO010000018">
    <property type="protein sequence ID" value="KAG5507654.1"/>
    <property type="molecule type" value="Genomic_DNA"/>
</dbReference>
<keyword evidence="1" id="KW-0175">Coiled coil</keyword>
<feature type="coiled-coil region" evidence="1">
    <location>
        <begin position="968"/>
        <end position="1049"/>
    </location>
</feature>
<evidence type="ECO:0000313" key="3">
    <source>
        <dbReference type="EMBL" id="KAG5507654.1"/>
    </source>
</evidence>
<dbReference type="Proteomes" id="UP000674318">
    <property type="component" value="Unassembled WGS sequence"/>
</dbReference>
<sequence>MSSVVDHSDGEAGAGDALLLDGPAASLSFGRSSSAASHASMAALHQSFFDPQPRCTPYPYQKTGSVVSALSVDPHTLQQAMPSLPLSTRQVLPRLPSRSWKEFYEDEVEGDEAHGLAPPSPPEQCWSEGVAAAGSLPSDAKQPHNPVEVPASVHPAAESSSIGPTKEELGAVDTNTGSIRASSPTVRSPLPRLPAAPVGITYEEGQVQRDAAMRLRRHSPSAPLRGAISSATTQVASGAPPCFEQYAASNNAYLRAVAMELVEGKPRGPQRRSRETSEQAYKCAAAPLRYPHDDPNWPAAVRPVPVKLMRPASTVAPQRSPPGCSPACSPSLSPAGASSVSFAKAATSTQPIRGIPLFVKTHRPAEWASASPSSPTLSLRMSLEEYGRSQLQDEAVKWYHRCSALQQQLTEMQESYNRQSRLLAAQWRSAGGSDAGAKSGADAMCALPVETHESASNARSPSRRTSALTSRSPDTLFRAQACSEAEDGSYTEEMVEEREQLGSEDSQHSLSEGRKRMRVDDQAPREPTLGQLAEGRLQCRVPRTYTASSKSQGPTKDSLKRGFSSEVRRGPPGEDGPAAGSSPPMLRVSVGLQTDDAASDQESFAHGTHDLSVPGLLSAFTKATGENPACFTSTPVPSAIMSKQYVAAMEEAAMLRKRVDGAERDLAELRAMYAAQELRCDDLETQLLGKEEKLLRFEQQEELRPTALPSRDEALDLQLEAAPGTSLSVELDSLIAQVRDLLTLMHRGSDDAPRELGPLAAGGQEDEAVLNTAQVDVTEAGYSTGLGDGTAPPLAKSSSEMHHAAAPTHVVSRVALLVSLFTQLRSAVTGSSQRFSALQAELDVVRADRNELIGEQSEQVRLLQRQLLEKDQEQLKLLNDLHRAQEQLAVVTAQAQLAPSVANTHSGEPSALQHPLQREKQSERDTATVESGSTAQRSSFPGLEAVAGALPRPPPQRANALVNTAFIADTTAAEVAALQEKLAQVRSAAAAGQEAQRRVLSERLEQAELQLKETRLRAEDEYDRMSGTIEALTRELAETKKALQIKEVSLRIALRESFSPPLLLANQGDNALCHDVVTPSLVADSLVQASASSAAHSTVQLMRSMSHKSAVSSSSPKLGRKGECTSMSPSPPIPPHFQSTPGARAGAMDVMDTESSGDRLRLASKGKREAHPRFEDHITLHTLPSATMVHGEDSGEELGRASQVAPPSAGALSAAITATATSSSRQQSSQGMSMSICRGSRGGTSLPRGGSDASPLMLGHAHSETETISREELPSSPARASSGHVPRATQEKAEGGAVAVTFEEQRFVSPSLPLPPPPPLRGPLFHSPASSPSPSPEQHVRTLPLHRQETNQGARLGIHASVLKRGDQYVAAPMSEYTALGSSATYTVKSLSPEAKLRHFLSSLSPSSSPFEGSVKKGAHSLPTSQAPHTQRLTPHIMSDVKVAPDHLIPREEKGTTFSSTVSSGVPAGGHAETTPSRTPLTLDTSGTSPSQASTPAALRLSSTLLFGSPFSTGAAARHVQASLSRHRETWEQQELILHSLQRSSSQ</sequence>
<keyword evidence="4" id="KW-1185">Reference proteome</keyword>
<dbReference type="GeneID" id="94292629"/>
<protein>
    <submittedName>
        <fullName evidence="3">Uncharacterized protein</fullName>
    </submittedName>
</protein>
<feature type="compositionally biased region" description="Polar residues" evidence="2">
    <location>
        <begin position="1474"/>
        <end position="1495"/>
    </location>
</feature>
<comment type="caution">
    <text evidence="3">The sequence shown here is derived from an EMBL/GenBank/DDBJ whole genome shotgun (WGS) entry which is preliminary data.</text>
</comment>
<feature type="coiled-coil region" evidence="1">
    <location>
        <begin position="645"/>
        <end position="700"/>
    </location>
</feature>
<feature type="region of interest" description="Disordered" evidence="2">
    <location>
        <begin position="900"/>
        <end position="952"/>
    </location>
</feature>
<feature type="compositionally biased region" description="Polar residues" evidence="2">
    <location>
        <begin position="1422"/>
        <end position="1433"/>
    </location>
</feature>
<feature type="region of interest" description="Disordered" evidence="2">
    <location>
        <begin position="1451"/>
        <end position="1495"/>
    </location>
</feature>
<dbReference type="RefSeq" id="XP_067757969.1">
    <property type="nucleotide sequence ID" value="XM_067902552.1"/>
</dbReference>
<feature type="compositionally biased region" description="Basic and acidic residues" evidence="2">
    <location>
        <begin position="497"/>
        <end position="524"/>
    </location>
</feature>
<evidence type="ECO:0000256" key="1">
    <source>
        <dbReference type="SAM" id="Coils"/>
    </source>
</evidence>
<evidence type="ECO:0000256" key="2">
    <source>
        <dbReference type="SAM" id="MobiDB-lite"/>
    </source>
</evidence>
<feature type="region of interest" description="Disordered" evidence="2">
    <location>
        <begin position="1189"/>
        <end position="1291"/>
    </location>
</feature>
<feature type="compositionally biased region" description="Acidic residues" evidence="2">
    <location>
        <begin position="484"/>
        <end position="496"/>
    </location>
</feature>
<feature type="compositionally biased region" description="Polar residues" evidence="2">
    <location>
        <begin position="928"/>
        <end position="939"/>
    </location>
</feature>
<feature type="compositionally biased region" description="Low complexity" evidence="2">
    <location>
        <begin position="1322"/>
        <end position="1332"/>
    </location>
</feature>
<feature type="region of interest" description="Disordered" evidence="2">
    <location>
        <begin position="1309"/>
        <end position="1342"/>
    </location>
</feature>
<feature type="compositionally biased region" description="Pro residues" evidence="2">
    <location>
        <begin position="1312"/>
        <end position="1321"/>
    </location>
</feature>
<gene>
    <name evidence="3" type="ORF">JKF63_06603</name>
</gene>
<dbReference type="KEGG" id="phet:94292629"/>
<feature type="region of interest" description="Disordered" evidence="2">
    <location>
        <begin position="1105"/>
        <end position="1174"/>
    </location>
</feature>
<feature type="region of interest" description="Disordered" evidence="2">
    <location>
        <begin position="134"/>
        <end position="163"/>
    </location>
</feature>
<feature type="compositionally biased region" description="Basic and acidic residues" evidence="2">
    <location>
        <begin position="1190"/>
        <end position="1199"/>
    </location>
</feature>
<reference evidence="3 4" key="1">
    <citation type="submission" date="2021-02" db="EMBL/GenBank/DDBJ databases">
        <title>Porcisia hertigi Genome sequencing and assembly.</title>
        <authorList>
            <person name="Almutairi H."/>
            <person name="Gatherer D."/>
        </authorList>
    </citation>
    <scope>NUCLEOTIDE SEQUENCE [LARGE SCALE GENOMIC DNA]</scope>
    <source>
        <strain evidence="3 4">C119</strain>
    </source>
</reference>
<feature type="compositionally biased region" description="Polar residues" evidence="2">
    <location>
        <begin position="454"/>
        <end position="473"/>
    </location>
</feature>
<feature type="compositionally biased region" description="Low complexity" evidence="2">
    <location>
        <begin position="1208"/>
        <end position="1236"/>
    </location>
</feature>
<feature type="compositionally biased region" description="Basic and acidic residues" evidence="2">
    <location>
        <begin position="1156"/>
        <end position="1174"/>
    </location>
</feature>
<feature type="compositionally biased region" description="Low complexity" evidence="2">
    <location>
        <begin position="1456"/>
        <end position="1466"/>
    </location>
</feature>
<name>A0A836IDY6_9TRYP</name>
<feature type="compositionally biased region" description="Polar residues" evidence="2">
    <location>
        <begin position="545"/>
        <end position="555"/>
    </location>
</feature>
<feature type="region of interest" description="Disordered" evidence="2">
    <location>
        <begin position="1404"/>
        <end position="1438"/>
    </location>
</feature>
<dbReference type="OrthoDB" id="267498at2759"/>
<proteinExistence type="predicted"/>